<dbReference type="EMBL" id="QXFV01003893">
    <property type="protein sequence ID" value="KAE8973120.1"/>
    <property type="molecule type" value="Genomic_DNA"/>
</dbReference>
<evidence type="ECO:0000313" key="4">
    <source>
        <dbReference type="EMBL" id="KAE9281686.1"/>
    </source>
</evidence>
<keyword evidence="6" id="KW-1185">Reference proteome</keyword>
<feature type="chain" id="PRO_5036379663" description="RxLR effector protein" evidence="1">
    <location>
        <begin position="22"/>
        <end position="138"/>
    </location>
</feature>
<comment type="caution">
    <text evidence="3">The sequence shown here is derived from an EMBL/GenBank/DDBJ whole genome shotgun (WGS) entry which is preliminary data.</text>
</comment>
<evidence type="ECO:0000256" key="1">
    <source>
        <dbReference type="SAM" id="SignalP"/>
    </source>
</evidence>
<name>A0A6A3HSZ8_9STRA</name>
<dbReference type="Proteomes" id="UP000435112">
    <property type="component" value="Unassembled WGS sequence"/>
</dbReference>
<evidence type="ECO:0000313" key="2">
    <source>
        <dbReference type="EMBL" id="KAE8972144.1"/>
    </source>
</evidence>
<gene>
    <name evidence="3" type="ORF">PR001_g26411</name>
    <name evidence="2" type="ORF">PR002_g26605</name>
    <name evidence="4" type="ORF">PR003_g27604</name>
</gene>
<feature type="non-terminal residue" evidence="3">
    <location>
        <position position="138"/>
    </location>
</feature>
<dbReference type="AlphaFoldDB" id="A0A6A3HSZ8"/>
<organism evidence="3 5">
    <name type="scientific">Phytophthora rubi</name>
    <dbReference type="NCBI Taxonomy" id="129364"/>
    <lineage>
        <taxon>Eukaryota</taxon>
        <taxon>Sar</taxon>
        <taxon>Stramenopiles</taxon>
        <taxon>Oomycota</taxon>
        <taxon>Peronosporomycetes</taxon>
        <taxon>Peronosporales</taxon>
        <taxon>Peronosporaceae</taxon>
        <taxon>Phytophthora</taxon>
    </lineage>
</organism>
<evidence type="ECO:0008006" key="8">
    <source>
        <dbReference type="Google" id="ProtNLM"/>
    </source>
</evidence>
<evidence type="ECO:0000313" key="3">
    <source>
        <dbReference type="EMBL" id="KAE8973120.1"/>
    </source>
</evidence>
<feature type="signal peptide" evidence="1">
    <location>
        <begin position="1"/>
        <end position="21"/>
    </location>
</feature>
<dbReference type="OrthoDB" id="75140at2759"/>
<proteinExistence type="predicted"/>
<accession>A0A6A3HSZ8</accession>
<sequence length="138" mass="14714">MKISIPFATLVFTLAFTPTSATLSIPSTNDTERAATLNATSFEIANVARQFLVGDTYYPLNPGPVMTIPSLYYTTLMSQVATLSALENPNASTIETALQALGPYKSLESFKAGYDALESAGLIDTPQAFDNSDENFGA</sequence>
<dbReference type="Proteomes" id="UP000429607">
    <property type="component" value="Unassembled WGS sequence"/>
</dbReference>
<reference evidence="5 7" key="1">
    <citation type="submission" date="2018-09" db="EMBL/GenBank/DDBJ databases">
        <title>Genomic investigation of the strawberry pathogen Phytophthora fragariae indicates pathogenicity is determined by transcriptional variation in three key races.</title>
        <authorList>
            <person name="Adams T.M."/>
            <person name="Armitage A.D."/>
            <person name="Sobczyk M.K."/>
            <person name="Bates H.J."/>
            <person name="Dunwell J.M."/>
            <person name="Nellist C.F."/>
            <person name="Harrison R.J."/>
        </authorList>
    </citation>
    <scope>NUCLEOTIDE SEQUENCE [LARGE SCALE GENOMIC DNA]</scope>
    <source>
        <strain evidence="3 5">SCRP249</strain>
        <strain evidence="2 7">SCRP324</strain>
        <strain evidence="4 6">SCRP333</strain>
    </source>
</reference>
<evidence type="ECO:0000313" key="7">
    <source>
        <dbReference type="Proteomes" id="UP000435112"/>
    </source>
</evidence>
<keyword evidence="1" id="KW-0732">Signal</keyword>
<dbReference type="EMBL" id="QXFU01003876">
    <property type="protein sequence ID" value="KAE8972144.1"/>
    <property type="molecule type" value="Genomic_DNA"/>
</dbReference>
<evidence type="ECO:0000313" key="5">
    <source>
        <dbReference type="Proteomes" id="UP000429607"/>
    </source>
</evidence>
<dbReference type="Proteomes" id="UP000434957">
    <property type="component" value="Unassembled WGS sequence"/>
</dbReference>
<evidence type="ECO:0000313" key="6">
    <source>
        <dbReference type="Proteomes" id="UP000434957"/>
    </source>
</evidence>
<dbReference type="EMBL" id="QXFT01003910">
    <property type="protein sequence ID" value="KAE9281686.1"/>
    <property type="molecule type" value="Genomic_DNA"/>
</dbReference>
<protein>
    <recommendedName>
        <fullName evidence="8">RxLR effector protein</fullName>
    </recommendedName>
</protein>